<keyword evidence="3" id="KW-1185">Reference proteome</keyword>
<dbReference type="EMBL" id="KE125307">
    <property type="protein sequence ID" value="EPB69347.1"/>
    <property type="molecule type" value="Genomic_DNA"/>
</dbReference>
<feature type="compositionally biased region" description="Basic and acidic residues" evidence="1">
    <location>
        <begin position="72"/>
        <end position="81"/>
    </location>
</feature>
<reference evidence="2 3" key="1">
    <citation type="submission" date="2013-05" db="EMBL/GenBank/DDBJ databases">
        <title>Draft genome of the parasitic nematode Anyclostoma ceylanicum.</title>
        <authorList>
            <person name="Mitreva M."/>
        </authorList>
    </citation>
    <scope>NUCLEOTIDE SEQUENCE [LARGE SCALE GENOMIC DNA]</scope>
</reference>
<proteinExistence type="predicted"/>
<organism evidence="2 3">
    <name type="scientific">Ancylostoma ceylanicum</name>
    <dbReference type="NCBI Taxonomy" id="53326"/>
    <lineage>
        <taxon>Eukaryota</taxon>
        <taxon>Metazoa</taxon>
        <taxon>Ecdysozoa</taxon>
        <taxon>Nematoda</taxon>
        <taxon>Chromadorea</taxon>
        <taxon>Rhabditida</taxon>
        <taxon>Rhabditina</taxon>
        <taxon>Rhabditomorpha</taxon>
        <taxon>Strongyloidea</taxon>
        <taxon>Ancylostomatidae</taxon>
        <taxon>Ancylostomatinae</taxon>
        <taxon>Ancylostoma</taxon>
    </lineage>
</organism>
<evidence type="ECO:0000256" key="1">
    <source>
        <dbReference type="SAM" id="MobiDB-lite"/>
    </source>
</evidence>
<evidence type="ECO:0000313" key="2">
    <source>
        <dbReference type="EMBL" id="EPB69347.1"/>
    </source>
</evidence>
<name>A0A0D6LNZ3_9BILA</name>
<feature type="region of interest" description="Disordered" evidence="1">
    <location>
        <begin position="46"/>
        <end position="90"/>
    </location>
</feature>
<dbReference type="AlphaFoldDB" id="A0A0D6LNZ3"/>
<gene>
    <name evidence="2" type="ORF">ANCCEY_11554</name>
</gene>
<feature type="compositionally biased region" description="Polar residues" evidence="1">
    <location>
        <begin position="46"/>
        <end position="59"/>
    </location>
</feature>
<protein>
    <submittedName>
        <fullName evidence="2">Uncharacterized protein</fullName>
    </submittedName>
</protein>
<accession>A0A0D6LNZ3</accession>
<sequence>MSHRDVQLQIGGGGLFGGGLRGLVAAAKAAGGVNHMVTPQIDETSQLIPNHTPHANKTPAQRPYTLYTPLEDAPKSNKSSDEGGETPMRYSPPQDVYVQLVFLWLFIAQQGPITWYYHCHQIAKL</sequence>
<evidence type="ECO:0000313" key="3">
    <source>
        <dbReference type="Proteomes" id="UP000054495"/>
    </source>
</evidence>
<dbReference type="Proteomes" id="UP000054495">
    <property type="component" value="Unassembled WGS sequence"/>
</dbReference>